<dbReference type="AlphaFoldDB" id="A0A4R1BT09"/>
<feature type="transmembrane region" description="Helical" evidence="17">
    <location>
        <begin position="44"/>
        <end position="60"/>
    </location>
</feature>
<comment type="subcellular location">
    <subcellularLocation>
        <location evidence="1 17">Cell membrane</location>
        <topology evidence="1 17">Multi-pass membrane protein</topology>
    </subcellularLocation>
</comment>
<keyword evidence="19" id="KW-1185">Reference proteome</keyword>
<evidence type="ECO:0000256" key="14">
    <source>
        <dbReference type="ARBA" id="ARBA00032707"/>
    </source>
</evidence>
<comment type="miscellaneous">
    <text evidence="17">Bacitracin is thought to be involved in the inhibition of peptidoglycan synthesis by sequestering undecaprenyl diphosphate, thereby reducing the pool of lipid carrier available.</text>
</comment>
<feature type="transmembrane region" description="Helical" evidence="17">
    <location>
        <begin position="106"/>
        <end position="126"/>
    </location>
</feature>
<comment type="caution">
    <text evidence="18">The sequence shown here is derived from an EMBL/GenBank/DDBJ whole genome shotgun (WGS) entry which is preliminary data.</text>
</comment>
<evidence type="ECO:0000256" key="13">
    <source>
        <dbReference type="ARBA" id="ARBA00023316"/>
    </source>
</evidence>
<evidence type="ECO:0000256" key="10">
    <source>
        <dbReference type="ARBA" id="ARBA00022989"/>
    </source>
</evidence>
<evidence type="ECO:0000256" key="6">
    <source>
        <dbReference type="ARBA" id="ARBA00022692"/>
    </source>
</evidence>
<comment type="similarity">
    <text evidence="2 17">Belongs to the UppP family.</text>
</comment>
<reference evidence="18 19" key="1">
    <citation type="submission" date="2019-03" db="EMBL/GenBank/DDBJ databases">
        <title>Whole genome sequence of a novel Rubrobacter taiwanensis strain, isolated from Yellowstone National Park.</title>
        <authorList>
            <person name="Freed S."/>
            <person name="Ramaley R.F."/>
            <person name="Kyndt J.A."/>
        </authorList>
    </citation>
    <scope>NUCLEOTIDE SEQUENCE [LARGE SCALE GENOMIC DNA]</scope>
    <source>
        <strain evidence="18 19">Yellowstone</strain>
    </source>
</reference>
<name>A0A4R1BT09_9ACTN</name>
<sequence length="263" mass="27586">MNVLEAFVLGALQGLTDVLPVSASGHRAFVGQAFFGEESYSPDLLGALNLATALAVLLALRGEVVEILRSLRSGRGPGRRVSLLVAAAVTPAAVILYTFREAASGVYDNLFAVGVLLLVSGLLLYIGEELGKRTRPLESLSPPGAILVGLLQTLAVLPGISRPGAAICGAMLAGITREGAARFALLLSVPLLSATGLWRLFYLESVESPDAKALILSCLTALVCGYAAARLLLVLAREFSMMIYAYYLWTAGVAVILYAAMFG</sequence>
<dbReference type="GO" id="GO:0046677">
    <property type="term" value="P:response to antibiotic"/>
    <property type="evidence" value="ECO:0007669"/>
    <property type="project" value="UniProtKB-UniRule"/>
</dbReference>
<dbReference type="GO" id="GO:0009252">
    <property type="term" value="P:peptidoglycan biosynthetic process"/>
    <property type="evidence" value="ECO:0007669"/>
    <property type="project" value="UniProtKB-KW"/>
</dbReference>
<gene>
    <name evidence="17" type="primary">uppP</name>
    <name evidence="18" type="ORF">E0L93_01515</name>
</gene>
<keyword evidence="6 17" id="KW-0812">Transmembrane</keyword>
<evidence type="ECO:0000256" key="1">
    <source>
        <dbReference type="ARBA" id="ARBA00004651"/>
    </source>
</evidence>
<evidence type="ECO:0000256" key="12">
    <source>
        <dbReference type="ARBA" id="ARBA00023251"/>
    </source>
</evidence>
<proteinExistence type="inferred from homology"/>
<evidence type="ECO:0000256" key="16">
    <source>
        <dbReference type="ARBA" id="ARBA00047594"/>
    </source>
</evidence>
<organism evidence="18 19">
    <name type="scientific">Rubrobacter taiwanensis</name>
    <dbReference type="NCBI Taxonomy" id="185139"/>
    <lineage>
        <taxon>Bacteria</taxon>
        <taxon>Bacillati</taxon>
        <taxon>Actinomycetota</taxon>
        <taxon>Rubrobacteria</taxon>
        <taxon>Rubrobacterales</taxon>
        <taxon>Rubrobacteraceae</taxon>
        <taxon>Rubrobacter</taxon>
    </lineage>
</organism>
<feature type="transmembrane region" description="Helical" evidence="17">
    <location>
        <begin position="180"/>
        <end position="201"/>
    </location>
</feature>
<keyword evidence="5 17" id="KW-1003">Cell membrane</keyword>
<dbReference type="GO" id="GO:0071555">
    <property type="term" value="P:cell wall organization"/>
    <property type="evidence" value="ECO:0007669"/>
    <property type="project" value="UniProtKB-KW"/>
</dbReference>
<keyword evidence="9 17" id="KW-0573">Peptidoglycan synthesis</keyword>
<evidence type="ECO:0000256" key="5">
    <source>
        <dbReference type="ARBA" id="ARBA00022475"/>
    </source>
</evidence>
<keyword evidence="11 17" id="KW-0472">Membrane</keyword>
<evidence type="ECO:0000256" key="7">
    <source>
        <dbReference type="ARBA" id="ARBA00022801"/>
    </source>
</evidence>
<dbReference type="Pfam" id="PF02673">
    <property type="entry name" value="BacA"/>
    <property type="match status" value="1"/>
</dbReference>
<comment type="function">
    <text evidence="17">Catalyzes the dephosphorylation of undecaprenyl diphosphate (UPP). Confers resistance to bacitracin.</text>
</comment>
<feature type="transmembrane region" description="Helical" evidence="17">
    <location>
        <begin position="213"/>
        <end position="236"/>
    </location>
</feature>
<evidence type="ECO:0000313" key="19">
    <source>
        <dbReference type="Proteomes" id="UP000295244"/>
    </source>
</evidence>
<dbReference type="PANTHER" id="PTHR30622">
    <property type="entry name" value="UNDECAPRENYL-DIPHOSPHATASE"/>
    <property type="match status" value="1"/>
</dbReference>
<dbReference type="HAMAP" id="MF_01006">
    <property type="entry name" value="Undec_diphosphatase"/>
    <property type="match status" value="1"/>
</dbReference>
<dbReference type="Proteomes" id="UP000295244">
    <property type="component" value="Unassembled WGS sequence"/>
</dbReference>
<dbReference type="PANTHER" id="PTHR30622:SF4">
    <property type="entry name" value="UNDECAPRENYL-DIPHOSPHATASE"/>
    <property type="match status" value="1"/>
</dbReference>
<dbReference type="EC" id="3.6.1.27" evidence="3 17"/>
<keyword evidence="8 17" id="KW-0133">Cell shape</keyword>
<comment type="catalytic activity">
    <reaction evidence="16 17">
        <text>di-trans,octa-cis-undecaprenyl diphosphate + H2O = di-trans,octa-cis-undecaprenyl phosphate + phosphate + H(+)</text>
        <dbReference type="Rhea" id="RHEA:28094"/>
        <dbReference type="ChEBI" id="CHEBI:15377"/>
        <dbReference type="ChEBI" id="CHEBI:15378"/>
        <dbReference type="ChEBI" id="CHEBI:43474"/>
        <dbReference type="ChEBI" id="CHEBI:58405"/>
        <dbReference type="ChEBI" id="CHEBI:60392"/>
        <dbReference type="EC" id="3.6.1.27"/>
    </reaction>
</comment>
<evidence type="ECO:0000256" key="2">
    <source>
        <dbReference type="ARBA" id="ARBA00010621"/>
    </source>
</evidence>
<dbReference type="GO" id="GO:0050380">
    <property type="term" value="F:undecaprenyl-diphosphatase activity"/>
    <property type="evidence" value="ECO:0007669"/>
    <property type="project" value="UniProtKB-UniRule"/>
</dbReference>
<dbReference type="GO" id="GO:0005886">
    <property type="term" value="C:plasma membrane"/>
    <property type="evidence" value="ECO:0007669"/>
    <property type="project" value="UniProtKB-SubCell"/>
</dbReference>
<evidence type="ECO:0000256" key="8">
    <source>
        <dbReference type="ARBA" id="ARBA00022960"/>
    </source>
</evidence>
<dbReference type="GO" id="GO:0008360">
    <property type="term" value="P:regulation of cell shape"/>
    <property type="evidence" value="ECO:0007669"/>
    <property type="project" value="UniProtKB-KW"/>
</dbReference>
<keyword evidence="10 17" id="KW-1133">Transmembrane helix</keyword>
<protein>
    <recommendedName>
        <fullName evidence="4 17">Undecaprenyl-diphosphatase</fullName>
        <ecNumber evidence="3 17">3.6.1.27</ecNumber>
    </recommendedName>
    <alternativeName>
        <fullName evidence="15 17">Bacitracin resistance protein</fullName>
    </alternativeName>
    <alternativeName>
        <fullName evidence="14 17">Undecaprenyl pyrophosphate phosphatase</fullName>
    </alternativeName>
</protein>
<accession>A0A4R1BT09</accession>
<evidence type="ECO:0000256" key="3">
    <source>
        <dbReference type="ARBA" id="ARBA00012374"/>
    </source>
</evidence>
<keyword evidence="13 17" id="KW-0961">Cell wall biogenesis/degradation</keyword>
<evidence type="ECO:0000256" key="15">
    <source>
        <dbReference type="ARBA" id="ARBA00032932"/>
    </source>
</evidence>
<feature type="transmembrane region" description="Helical" evidence="17">
    <location>
        <begin position="81"/>
        <end position="100"/>
    </location>
</feature>
<feature type="transmembrane region" description="Helical" evidence="17">
    <location>
        <begin position="243"/>
        <end position="261"/>
    </location>
</feature>
<evidence type="ECO:0000256" key="11">
    <source>
        <dbReference type="ARBA" id="ARBA00023136"/>
    </source>
</evidence>
<evidence type="ECO:0000256" key="9">
    <source>
        <dbReference type="ARBA" id="ARBA00022984"/>
    </source>
</evidence>
<dbReference type="InterPro" id="IPR003824">
    <property type="entry name" value="UppP"/>
</dbReference>
<keyword evidence="7 17" id="KW-0378">Hydrolase</keyword>
<evidence type="ECO:0000256" key="4">
    <source>
        <dbReference type="ARBA" id="ARBA00021581"/>
    </source>
</evidence>
<dbReference type="OrthoDB" id="9808289at2"/>
<keyword evidence="12 17" id="KW-0046">Antibiotic resistance</keyword>
<evidence type="ECO:0000313" key="18">
    <source>
        <dbReference type="EMBL" id="TCJ20527.1"/>
    </source>
</evidence>
<dbReference type="EMBL" id="SKBU01000003">
    <property type="protein sequence ID" value="TCJ20527.1"/>
    <property type="molecule type" value="Genomic_DNA"/>
</dbReference>
<evidence type="ECO:0000256" key="17">
    <source>
        <dbReference type="HAMAP-Rule" id="MF_01006"/>
    </source>
</evidence>
<dbReference type="RefSeq" id="WP_132687512.1">
    <property type="nucleotide sequence ID" value="NZ_SKBU01000003.1"/>
</dbReference>